<proteinExistence type="predicted"/>
<organism evidence="2 4">
    <name type="scientific">Endomicrobium trichonymphae</name>
    <dbReference type="NCBI Taxonomy" id="1408204"/>
    <lineage>
        <taxon>Bacteria</taxon>
        <taxon>Pseudomonadati</taxon>
        <taxon>Elusimicrobiota</taxon>
        <taxon>Endomicrobiia</taxon>
        <taxon>Endomicrobiales</taxon>
        <taxon>Endomicrobiaceae</taxon>
        <taxon>Candidatus Endomicrobiellum</taxon>
    </lineage>
</organism>
<dbReference type="KEGG" id="rsd:TGRD_P1-4"/>
<sequence length="115" mass="12710">MEYKKETDYYENDMRHTADAPKLEKRLRKSLNVFGLILLVLAVYLFGSFLLCSCYRRGVVGGVVADNNAVLPDAVTELKSDKKLINGAGLSLSERSVVAEPFRFGVIVPVVNNDG</sequence>
<keyword evidence="1" id="KW-0472">Membrane</keyword>
<evidence type="ECO:0000313" key="3">
    <source>
        <dbReference type="EMBL" id="BAG14251.1"/>
    </source>
</evidence>
<dbReference type="AlphaFoldDB" id="B1H0S1"/>
<dbReference type="KEGG" id="rsd:TGRD_P1-7"/>
<keyword evidence="1" id="KW-1133">Transmembrane helix</keyword>
<evidence type="ECO:0000313" key="4">
    <source>
        <dbReference type="Proteomes" id="UP000001691"/>
    </source>
</evidence>
<keyword evidence="1" id="KW-0812">Transmembrane</keyword>
<dbReference type="EMBL" id="AP009511">
    <property type="protein sequence ID" value="BAG14251.1"/>
    <property type="molecule type" value="Genomic_DNA"/>
</dbReference>
<dbReference type="HOGENOM" id="CLU_2107960_0_0_0"/>
<protein>
    <submittedName>
        <fullName evidence="2">Uncharacterized protein</fullName>
    </submittedName>
</protein>
<evidence type="ECO:0000256" key="1">
    <source>
        <dbReference type="SAM" id="Phobius"/>
    </source>
</evidence>
<dbReference type="EMBL" id="AP009511">
    <property type="protein sequence ID" value="BAG14248.1"/>
    <property type="molecule type" value="Genomic_DNA"/>
</dbReference>
<name>B1H0S1_ENDTX</name>
<gene>
    <name evidence="2" type="ordered locus">TGRD_P1-4</name>
    <name evidence="3" type="ordered locus">TGRD_P1-7</name>
</gene>
<dbReference type="Proteomes" id="UP000001691">
    <property type="component" value="Plasmid pTGRD1"/>
</dbReference>
<accession>B1H0S1</accession>
<geneLocation type="plasmid" evidence="2 4">
    <name>pTGRD1</name>
</geneLocation>
<feature type="transmembrane region" description="Helical" evidence="1">
    <location>
        <begin position="31"/>
        <end position="51"/>
    </location>
</feature>
<keyword evidence="4" id="KW-1185">Reference proteome</keyword>
<dbReference type="RefSeq" id="WP_015423769.1">
    <property type="nucleotide sequence ID" value="NC_020420.1"/>
</dbReference>
<evidence type="ECO:0000313" key="2">
    <source>
        <dbReference type="EMBL" id="BAG14248.1"/>
    </source>
</evidence>
<keyword evidence="2" id="KW-0614">Plasmid</keyword>
<reference evidence="2 4" key="1">
    <citation type="journal article" date="2008" name="Proc. Natl. Acad. Sci. U.S.A.">
        <title>Complete genome of the uncultured termite group 1 bacteria in a single host protist cell.</title>
        <authorList>
            <person name="Hongoh Y."/>
            <person name="Sharma V.K."/>
            <person name="Prakash T."/>
            <person name="Noda S."/>
            <person name="Taylor T.D."/>
            <person name="Kudo T."/>
            <person name="Sakaki Y."/>
            <person name="Toyoda A."/>
            <person name="Hattori M."/>
            <person name="Ohkuma M."/>
        </authorList>
    </citation>
    <scope>NUCLEOTIDE SEQUENCE [LARGE SCALE GENOMIC DNA]</scope>
    <source>
        <strain evidence="2">Rs-D17 genomovar Ri2008</strain>
        <plasmid evidence="2 4">pTGRD1</plasmid>
    </source>
</reference>